<gene>
    <name evidence="3" type="ORF">FHR34_003424</name>
</gene>
<name>A0A7W7R3X4_KITKI</name>
<sequence length="228" mass="24637">MTVNAFVRSVNIGVARSTEFFSDTATTGIDKRPVSGPIQVAAPTSGSGLAGDEISDLRHHGGPEQAVYAYAWEDMLGWAPELERELGPGVFGENLTTEGLDVNGALLGERWQLGSTLVLQVTMPRIPCRTFAAWLGERGWVKRFTERALPGAYLRVVTPGAVQAGDPVRVLHRPTHGVSVGTVFRAITREPELLPLLLEVPELPEATRERARRRTTTARAAQDSGTGT</sequence>
<proteinExistence type="predicted"/>
<dbReference type="RefSeq" id="WP_184936380.1">
    <property type="nucleotide sequence ID" value="NZ_JACHJV010000001.1"/>
</dbReference>
<keyword evidence="4" id="KW-1185">Reference proteome</keyword>
<evidence type="ECO:0000259" key="2">
    <source>
        <dbReference type="PROSITE" id="PS51340"/>
    </source>
</evidence>
<dbReference type="InterPro" id="IPR052353">
    <property type="entry name" value="Benzoxazolinone_Detox_Enz"/>
</dbReference>
<comment type="caution">
    <text evidence="3">The sequence shown here is derived from an EMBL/GenBank/DDBJ whole genome shotgun (WGS) entry which is preliminary data.</text>
</comment>
<dbReference type="PANTHER" id="PTHR30212:SF2">
    <property type="entry name" value="PROTEIN YIIM"/>
    <property type="match status" value="1"/>
</dbReference>
<evidence type="ECO:0000313" key="3">
    <source>
        <dbReference type="EMBL" id="MBB4924431.1"/>
    </source>
</evidence>
<dbReference type="InterPro" id="IPR011037">
    <property type="entry name" value="Pyrv_Knase-like_insert_dom_sf"/>
</dbReference>
<dbReference type="Pfam" id="PF03473">
    <property type="entry name" value="MOSC"/>
    <property type="match status" value="1"/>
</dbReference>
<dbReference type="AlphaFoldDB" id="A0A7W7R3X4"/>
<feature type="domain" description="MOSC" evidence="2">
    <location>
        <begin position="32"/>
        <end position="171"/>
    </location>
</feature>
<reference evidence="3 4" key="1">
    <citation type="submission" date="2020-08" db="EMBL/GenBank/DDBJ databases">
        <title>Sequencing the genomes of 1000 actinobacteria strains.</title>
        <authorList>
            <person name="Klenk H.-P."/>
        </authorList>
    </citation>
    <scope>NUCLEOTIDE SEQUENCE [LARGE SCALE GENOMIC DNA]</scope>
    <source>
        <strain evidence="3 4">DSM 41654</strain>
    </source>
</reference>
<dbReference type="GO" id="GO:0030170">
    <property type="term" value="F:pyridoxal phosphate binding"/>
    <property type="evidence" value="ECO:0007669"/>
    <property type="project" value="InterPro"/>
</dbReference>
<dbReference type="GO" id="GO:0003824">
    <property type="term" value="F:catalytic activity"/>
    <property type="evidence" value="ECO:0007669"/>
    <property type="project" value="InterPro"/>
</dbReference>
<feature type="region of interest" description="Disordered" evidence="1">
    <location>
        <begin position="206"/>
        <end position="228"/>
    </location>
</feature>
<dbReference type="InterPro" id="IPR005302">
    <property type="entry name" value="MoCF_Sase_C"/>
</dbReference>
<dbReference type="GO" id="GO:0030151">
    <property type="term" value="F:molybdenum ion binding"/>
    <property type="evidence" value="ECO:0007669"/>
    <property type="project" value="InterPro"/>
</dbReference>
<dbReference type="Proteomes" id="UP000540506">
    <property type="component" value="Unassembled WGS sequence"/>
</dbReference>
<dbReference type="Gene3D" id="2.40.33.20">
    <property type="entry name" value="PK beta-barrel domain-like"/>
    <property type="match status" value="1"/>
</dbReference>
<dbReference type="PROSITE" id="PS51340">
    <property type="entry name" value="MOSC"/>
    <property type="match status" value="1"/>
</dbReference>
<dbReference type="EMBL" id="JACHJV010000001">
    <property type="protein sequence ID" value="MBB4924431.1"/>
    <property type="molecule type" value="Genomic_DNA"/>
</dbReference>
<dbReference type="SUPFAM" id="SSF50800">
    <property type="entry name" value="PK beta-barrel domain-like"/>
    <property type="match status" value="1"/>
</dbReference>
<evidence type="ECO:0000256" key="1">
    <source>
        <dbReference type="SAM" id="MobiDB-lite"/>
    </source>
</evidence>
<dbReference type="PANTHER" id="PTHR30212">
    <property type="entry name" value="PROTEIN YIIM"/>
    <property type="match status" value="1"/>
</dbReference>
<protein>
    <submittedName>
        <fullName evidence="3">MOSC domain-containing protein YiiM</fullName>
    </submittedName>
</protein>
<evidence type="ECO:0000313" key="4">
    <source>
        <dbReference type="Proteomes" id="UP000540506"/>
    </source>
</evidence>
<organism evidence="3 4">
    <name type="scientific">Kitasatospora kifunensis</name>
    <name type="common">Streptomyces kifunensis</name>
    <dbReference type="NCBI Taxonomy" id="58351"/>
    <lineage>
        <taxon>Bacteria</taxon>
        <taxon>Bacillati</taxon>
        <taxon>Actinomycetota</taxon>
        <taxon>Actinomycetes</taxon>
        <taxon>Kitasatosporales</taxon>
        <taxon>Streptomycetaceae</taxon>
        <taxon>Kitasatospora</taxon>
    </lineage>
</organism>
<accession>A0A7W7R3X4</accession>